<comment type="caution">
    <text evidence="4">The sequence shown here is derived from an EMBL/GenBank/DDBJ whole genome shotgun (WGS) entry which is preliminary data.</text>
</comment>
<dbReference type="OMA" id="NGFENRW"/>
<dbReference type="Proteomes" id="UP000033140">
    <property type="component" value="Unassembled WGS sequence"/>
</dbReference>
<dbReference type="AlphaFoldDB" id="A0A0E9N8J7"/>
<dbReference type="STRING" id="698492.A0A0E9N8J7"/>
<feature type="region of interest" description="Disordered" evidence="3">
    <location>
        <begin position="39"/>
        <end position="59"/>
    </location>
</feature>
<evidence type="ECO:0000256" key="3">
    <source>
        <dbReference type="SAM" id="MobiDB-lite"/>
    </source>
</evidence>
<organism evidence="4 5">
    <name type="scientific">Saitoella complicata (strain BCRC 22490 / CBS 7301 / JCM 7358 / NBRC 10748 / NRRL Y-17804)</name>
    <dbReference type="NCBI Taxonomy" id="698492"/>
    <lineage>
        <taxon>Eukaryota</taxon>
        <taxon>Fungi</taxon>
        <taxon>Dikarya</taxon>
        <taxon>Ascomycota</taxon>
        <taxon>Taphrinomycotina</taxon>
        <taxon>Taphrinomycotina incertae sedis</taxon>
        <taxon>Saitoella</taxon>
    </lineage>
</organism>
<dbReference type="GO" id="GO:0070274">
    <property type="term" value="C:RES complex"/>
    <property type="evidence" value="ECO:0007669"/>
    <property type="project" value="TreeGrafter"/>
</dbReference>
<dbReference type="InterPro" id="IPR018609">
    <property type="entry name" value="Bud13"/>
</dbReference>
<reference evidence="4 5" key="3">
    <citation type="journal article" date="2015" name="Genome Announc.">
        <title>Draft Genome Sequence of the Archiascomycetous Yeast Saitoella complicata.</title>
        <authorList>
            <person name="Yamauchi K."/>
            <person name="Kondo S."/>
            <person name="Hamamoto M."/>
            <person name="Takahashi Y."/>
            <person name="Ogura Y."/>
            <person name="Hayashi T."/>
            <person name="Nishida H."/>
        </authorList>
    </citation>
    <scope>NUCLEOTIDE SEQUENCE [LARGE SCALE GENOMIC DNA]</scope>
    <source>
        <strain evidence="4 5">NRRL Y-17804</strain>
    </source>
</reference>
<dbReference type="Pfam" id="PF09736">
    <property type="entry name" value="Bud13"/>
    <property type="match status" value="1"/>
</dbReference>
<accession>A0A0E9N8J7</accession>
<feature type="region of interest" description="Disordered" evidence="3">
    <location>
        <begin position="79"/>
        <end position="98"/>
    </location>
</feature>
<comment type="similarity">
    <text evidence="1">Belongs to the CWC26 family.</text>
</comment>
<protein>
    <recommendedName>
        <fullName evidence="6">Pre-mRNA-splicing factor CWC26</fullName>
    </recommendedName>
</protein>
<gene>
    <name evidence="4" type="ORF">G7K_0362-t1</name>
</gene>
<keyword evidence="5" id="KW-1185">Reference proteome</keyword>
<evidence type="ECO:0000313" key="5">
    <source>
        <dbReference type="Proteomes" id="UP000033140"/>
    </source>
</evidence>
<dbReference type="GO" id="GO:0000398">
    <property type="term" value="P:mRNA splicing, via spliceosome"/>
    <property type="evidence" value="ECO:0007669"/>
    <property type="project" value="TreeGrafter"/>
</dbReference>
<name>A0A0E9N8J7_SAICN</name>
<reference evidence="4 5" key="2">
    <citation type="journal article" date="2014" name="J. Gen. Appl. Microbiol.">
        <title>The early diverging ascomycetous budding yeast Saitoella complicata has three histone deacetylases belonging to the Clr6, Hos2, and Rpd3 lineages.</title>
        <authorList>
            <person name="Nishida H."/>
            <person name="Matsumoto T."/>
            <person name="Kondo S."/>
            <person name="Hamamoto M."/>
            <person name="Yoshikawa H."/>
        </authorList>
    </citation>
    <scope>NUCLEOTIDE SEQUENCE [LARGE SCALE GENOMIC DNA]</scope>
    <source>
        <strain evidence="4 5">NRRL Y-17804</strain>
    </source>
</reference>
<feature type="compositionally biased region" description="Acidic residues" evidence="3">
    <location>
        <begin position="45"/>
        <end position="59"/>
    </location>
</feature>
<dbReference type="EMBL" id="BACD03000002">
    <property type="protein sequence ID" value="GAO46123.1"/>
    <property type="molecule type" value="Genomic_DNA"/>
</dbReference>
<keyword evidence="2" id="KW-0175">Coiled coil</keyword>
<sequence length="301" mass="34167">MSSLAEYLAKNYLTKDEPTRKKRKRKVAETQVVVKEDDATGWENVDNEGKEEEDAPDIAESELRLAPGGFKKAPLLQVAPGSQSSLPQPSIISSAPRDGLRMANGTLAGLQTAAQIKAQIAARRAEDEARFLSTDAAQTGKGTETVYRDATGRRVDIALQRAEARKRMEEEEERKKNELEMNQGLVQQREREMRRRELEAMKVAPLARRADDREINEELKKRERWNDPAAAFLKSTRKTEAAEGSKPVYQGGFPPNRYGIQPGYRWDGVDRSNGFEKQWFTRQNERAVKEAQYHSWATEDM</sequence>
<dbReference type="InterPro" id="IPR051112">
    <property type="entry name" value="CWC26_splicing_factor"/>
</dbReference>
<evidence type="ECO:0008006" key="6">
    <source>
        <dbReference type="Google" id="ProtNLM"/>
    </source>
</evidence>
<reference evidence="4 5" key="1">
    <citation type="journal article" date="2011" name="J. Gen. Appl. Microbiol.">
        <title>Draft genome sequencing of the enigmatic yeast Saitoella complicata.</title>
        <authorList>
            <person name="Nishida H."/>
            <person name="Hamamoto M."/>
            <person name="Sugiyama J."/>
        </authorList>
    </citation>
    <scope>NUCLEOTIDE SEQUENCE [LARGE SCALE GENOMIC DNA]</scope>
    <source>
        <strain evidence="4 5">NRRL Y-17804</strain>
    </source>
</reference>
<evidence type="ECO:0000256" key="2">
    <source>
        <dbReference type="SAM" id="Coils"/>
    </source>
</evidence>
<dbReference type="GO" id="GO:0003723">
    <property type="term" value="F:RNA binding"/>
    <property type="evidence" value="ECO:0007669"/>
    <property type="project" value="TreeGrafter"/>
</dbReference>
<feature type="compositionally biased region" description="Low complexity" evidence="3">
    <location>
        <begin position="82"/>
        <end position="94"/>
    </location>
</feature>
<evidence type="ECO:0000256" key="1">
    <source>
        <dbReference type="ARBA" id="ARBA00011069"/>
    </source>
</evidence>
<feature type="coiled-coil region" evidence="2">
    <location>
        <begin position="154"/>
        <end position="188"/>
    </location>
</feature>
<dbReference type="PANTHER" id="PTHR31809:SF0">
    <property type="entry name" value="BUD13 HOMOLOG"/>
    <property type="match status" value="1"/>
</dbReference>
<proteinExistence type="inferred from homology"/>
<evidence type="ECO:0000313" key="4">
    <source>
        <dbReference type="EMBL" id="GAO46123.1"/>
    </source>
</evidence>
<dbReference type="GO" id="GO:0005684">
    <property type="term" value="C:U2-type spliceosomal complex"/>
    <property type="evidence" value="ECO:0007669"/>
    <property type="project" value="TreeGrafter"/>
</dbReference>
<dbReference type="PANTHER" id="PTHR31809">
    <property type="entry name" value="BUD13 HOMOLOG"/>
    <property type="match status" value="1"/>
</dbReference>